<organism evidence="7 8">
    <name type="scientific">Labrys wisconsinensis</name>
    <dbReference type="NCBI Taxonomy" id="425677"/>
    <lineage>
        <taxon>Bacteria</taxon>
        <taxon>Pseudomonadati</taxon>
        <taxon>Pseudomonadota</taxon>
        <taxon>Alphaproteobacteria</taxon>
        <taxon>Hyphomicrobiales</taxon>
        <taxon>Xanthobacteraceae</taxon>
        <taxon>Labrys</taxon>
    </lineage>
</organism>
<comment type="function">
    <text evidence="6">Specifically methylates the N7 position of guanine in position 527 of 16S rRNA.</text>
</comment>
<dbReference type="GO" id="GO:0008168">
    <property type="term" value="F:methyltransferase activity"/>
    <property type="evidence" value="ECO:0007669"/>
    <property type="project" value="UniProtKB-KW"/>
</dbReference>
<dbReference type="RefSeq" id="WP_307268593.1">
    <property type="nucleotide sequence ID" value="NZ_JAUSVX010000001.1"/>
</dbReference>
<dbReference type="InterPro" id="IPR003682">
    <property type="entry name" value="rRNA_ssu_MeTfrase_G"/>
</dbReference>
<comment type="subcellular location">
    <subcellularLocation>
        <location evidence="6">Cytoplasm</location>
    </subcellularLocation>
</comment>
<dbReference type="Gene3D" id="3.40.50.150">
    <property type="entry name" value="Vaccinia Virus protein VP39"/>
    <property type="match status" value="1"/>
</dbReference>
<evidence type="ECO:0000256" key="5">
    <source>
        <dbReference type="ARBA" id="ARBA00022691"/>
    </source>
</evidence>
<dbReference type="EMBL" id="JAUSVX010000001">
    <property type="protein sequence ID" value="MDQ0468056.1"/>
    <property type="molecule type" value="Genomic_DNA"/>
</dbReference>
<feature type="binding site" evidence="6">
    <location>
        <position position="80"/>
    </location>
    <ligand>
        <name>S-adenosyl-L-methionine</name>
        <dbReference type="ChEBI" id="CHEBI:59789"/>
    </ligand>
</feature>
<dbReference type="PIRSF" id="PIRSF003078">
    <property type="entry name" value="GidB"/>
    <property type="match status" value="1"/>
</dbReference>
<keyword evidence="8" id="KW-1185">Reference proteome</keyword>
<dbReference type="HAMAP" id="MF_00074">
    <property type="entry name" value="16SrRNA_methyltr_G"/>
    <property type="match status" value="1"/>
</dbReference>
<evidence type="ECO:0000256" key="3">
    <source>
        <dbReference type="ARBA" id="ARBA00022603"/>
    </source>
</evidence>
<dbReference type="SUPFAM" id="SSF53335">
    <property type="entry name" value="S-adenosyl-L-methionine-dependent methyltransferases"/>
    <property type="match status" value="1"/>
</dbReference>
<evidence type="ECO:0000256" key="2">
    <source>
        <dbReference type="ARBA" id="ARBA00022552"/>
    </source>
</evidence>
<keyword evidence="3 6" id="KW-0489">Methyltransferase</keyword>
<comment type="caution">
    <text evidence="7">The sequence shown here is derived from an EMBL/GenBank/DDBJ whole genome shotgun (WGS) entry which is preliminary data.</text>
</comment>
<keyword evidence="1 6" id="KW-0963">Cytoplasm</keyword>
<evidence type="ECO:0000313" key="8">
    <source>
        <dbReference type="Proteomes" id="UP001242480"/>
    </source>
</evidence>
<protein>
    <recommendedName>
        <fullName evidence="6">Ribosomal RNA small subunit methyltransferase G</fullName>
        <ecNumber evidence="6">2.1.1.170</ecNumber>
    </recommendedName>
    <alternativeName>
        <fullName evidence="6">16S rRNA 7-methylguanosine methyltransferase</fullName>
        <shortName evidence="6">16S rRNA m7G methyltransferase</shortName>
    </alternativeName>
</protein>
<comment type="caution">
    <text evidence="6">Lacks conserved residue(s) required for the propagation of feature annotation.</text>
</comment>
<feature type="binding site" evidence="6">
    <location>
        <position position="150"/>
    </location>
    <ligand>
        <name>S-adenosyl-L-methionine</name>
        <dbReference type="ChEBI" id="CHEBI:59789"/>
    </ligand>
</feature>
<dbReference type="Pfam" id="PF02527">
    <property type="entry name" value="GidB"/>
    <property type="match status" value="1"/>
</dbReference>
<feature type="binding site" evidence="6">
    <location>
        <position position="85"/>
    </location>
    <ligand>
        <name>S-adenosyl-L-methionine</name>
        <dbReference type="ChEBI" id="CHEBI:59789"/>
    </ligand>
</feature>
<sequence length="222" mass="23522">MAAAGHRVVAGEREGVLRELGVSRETAAALDAYAELLTRWQAVKNLVAPSTLAALWRRHILDSGQLLPHVGPARALADFGSGAGFPGLVLAVLMAGRPGVQVHLVESNNRKAAFLREAIRVTGAPAEVHAVRIEDFVARPPATMDLVTARALAPLSDLLGLSEGLLKTGARALFLKGQDVEQELTEAAKSWRIQATLIPSITDPAGRIVHVAAAERHSAPDR</sequence>
<reference evidence="7 8" key="1">
    <citation type="submission" date="2023-07" db="EMBL/GenBank/DDBJ databases">
        <title>Genomic Encyclopedia of Type Strains, Phase IV (KMG-IV): sequencing the most valuable type-strain genomes for metagenomic binning, comparative biology and taxonomic classification.</title>
        <authorList>
            <person name="Goeker M."/>
        </authorList>
    </citation>
    <scope>NUCLEOTIDE SEQUENCE [LARGE SCALE GENOMIC DNA]</scope>
    <source>
        <strain evidence="7 8">DSM 19619</strain>
    </source>
</reference>
<dbReference type="InterPro" id="IPR029063">
    <property type="entry name" value="SAM-dependent_MTases_sf"/>
</dbReference>
<proteinExistence type="inferred from homology"/>
<evidence type="ECO:0000256" key="6">
    <source>
        <dbReference type="HAMAP-Rule" id="MF_00074"/>
    </source>
</evidence>
<keyword evidence="4 6" id="KW-0808">Transferase</keyword>
<keyword evidence="5 6" id="KW-0949">S-adenosyl-L-methionine</keyword>
<dbReference type="PANTHER" id="PTHR31760">
    <property type="entry name" value="S-ADENOSYL-L-METHIONINE-DEPENDENT METHYLTRANSFERASES SUPERFAMILY PROTEIN"/>
    <property type="match status" value="1"/>
</dbReference>
<dbReference type="EC" id="2.1.1.170" evidence="6"/>
<evidence type="ECO:0000256" key="1">
    <source>
        <dbReference type="ARBA" id="ARBA00022490"/>
    </source>
</evidence>
<name>A0ABU0J1C7_9HYPH</name>
<dbReference type="NCBIfam" id="TIGR00138">
    <property type="entry name" value="rsmG_gidB"/>
    <property type="match status" value="1"/>
</dbReference>
<dbReference type="GO" id="GO:0032259">
    <property type="term" value="P:methylation"/>
    <property type="evidence" value="ECO:0007669"/>
    <property type="project" value="UniProtKB-KW"/>
</dbReference>
<comment type="similarity">
    <text evidence="6">Belongs to the methyltransferase superfamily. RNA methyltransferase RsmG family.</text>
</comment>
<evidence type="ECO:0000256" key="4">
    <source>
        <dbReference type="ARBA" id="ARBA00022679"/>
    </source>
</evidence>
<accession>A0ABU0J1C7</accession>
<dbReference type="PANTHER" id="PTHR31760:SF0">
    <property type="entry name" value="S-ADENOSYL-L-METHIONINE-DEPENDENT METHYLTRANSFERASES SUPERFAMILY PROTEIN"/>
    <property type="match status" value="1"/>
</dbReference>
<feature type="binding site" evidence="6">
    <location>
        <begin position="133"/>
        <end position="134"/>
    </location>
    <ligand>
        <name>S-adenosyl-L-methionine</name>
        <dbReference type="ChEBI" id="CHEBI:59789"/>
    </ligand>
</feature>
<keyword evidence="2 6" id="KW-0698">rRNA processing</keyword>
<gene>
    <name evidence="6" type="primary">rsmG</name>
    <name evidence="7" type="ORF">QO011_001051</name>
</gene>
<comment type="catalytic activity">
    <reaction evidence="6">
        <text>guanosine(527) in 16S rRNA + S-adenosyl-L-methionine = N(7)-methylguanosine(527) in 16S rRNA + S-adenosyl-L-homocysteine</text>
        <dbReference type="Rhea" id="RHEA:42732"/>
        <dbReference type="Rhea" id="RHEA-COMP:10209"/>
        <dbReference type="Rhea" id="RHEA-COMP:10210"/>
        <dbReference type="ChEBI" id="CHEBI:57856"/>
        <dbReference type="ChEBI" id="CHEBI:59789"/>
        <dbReference type="ChEBI" id="CHEBI:74269"/>
        <dbReference type="ChEBI" id="CHEBI:74480"/>
        <dbReference type="EC" id="2.1.1.170"/>
    </reaction>
</comment>
<dbReference type="Proteomes" id="UP001242480">
    <property type="component" value="Unassembled WGS sequence"/>
</dbReference>
<evidence type="ECO:0000313" key="7">
    <source>
        <dbReference type="EMBL" id="MDQ0468056.1"/>
    </source>
</evidence>